<feature type="transmembrane region" description="Helical" evidence="12">
    <location>
        <begin position="92"/>
        <end position="110"/>
    </location>
</feature>
<evidence type="ECO:0000256" key="7">
    <source>
        <dbReference type="ARBA" id="ARBA00023040"/>
    </source>
</evidence>
<comment type="subcellular location">
    <subcellularLocation>
        <location evidence="1 12">Cell membrane</location>
        <topology evidence="1 12">Multi-pass membrane protein</topology>
    </subcellularLocation>
</comment>
<sequence length="314" mass="35576">MKQNFNYFAIRNAFYPQAGIGISANTFLLCLHIAAVFGGPKSRLTDLPITHLALTHILMLLTMGLLVSTDVWEAQDIPHNFKCKVLIFLNKVMRGLSISTTCVLSVLQAVTISPSGSWLANFKFKSTNTIVWLFLFLWVLTMSISSNLILCTVASPNKTQPGLLFLTNHCSFLLMSYRHRYLFVALMAFRDLLFLGLMVLSSAYMIFLLHRHKQRTMSLHSSRFSPRRSPEQRATHTILLLISCFEILYCVDSIISLFRGMMCTNDPILVCLQMLVANGYGTISPLVLISADTQIIKVMQTKWRNKVQLLIKLM</sequence>
<evidence type="ECO:0000256" key="10">
    <source>
        <dbReference type="ARBA" id="ARBA00023170"/>
    </source>
</evidence>
<keyword evidence="7 12" id="KW-0297">G-protein coupled receptor</keyword>
<dbReference type="InterPro" id="IPR004072">
    <property type="entry name" value="Vmron_rcpt_1"/>
</dbReference>
<comment type="caution">
    <text evidence="14">The sequence shown here is derived from an EMBL/GenBank/DDBJ whole genome shotgun (WGS) entry which is preliminary data.</text>
</comment>
<feature type="domain" description="G-protein coupled receptors family 1 profile" evidence="13">
    <location>
        <begin position="24"/>
        <end position="288"/>
    </location>
</feature>
<keyword evidence="11 12" id="KW-0807">Transducer</keyword>
<feature type="transmembrane region" description="Helical" evidence="12">
    <location>
        <begin position="49"/>
        <end position="72"/>
    </location>
</feature>
<evidence type="ECO:0000256" key="8">
    <source>
        <dbReference type="ARBA" id="ARBA00023136"/>
    </source>
</evidence>
<evidence type="ECO:0000256" key="2">
    <source>
        <dbReference type="ARBA" id="ARBA00010663"/>
    </source>
</evidence>
<dbReference type="PANTHER" id="PTHR24062">
    <property type="entry name" value="VOMERONASAL TYPE-1 RECEPTOR"/>
    <property type="match status" value="1"/>
</dbReference>
<feature type="transmembrane region" description="Helical" evidence="12">
    <location>
        <begin position="130"/>
        <end position="150"/>
    </location>
</feature>
<feature type="transmembrane region" description="Helical" evidence="12">
    <location>
        <begin position="162"/>
        <end position="180"/>
    </location>
</feature>
<evidence type="ECO:0000256" key="12">
    <source>
        <dbReference type="RuleBase" id="RU364061"/>
    </source>
</evidence>
<accession>A0AA41SYX9</accession>
<dbReference type="PROSITE" id="PS50262">
    <property type="entry name" value="G_PROTEIN_RECEP_F1_2"/>
    <property type="match status" value="1"/>
</dbReference>
<protein>
    <recommendedName>
        <fullName evidence="12">Vomeronasal type-1 receptor</fullName>
    </recommendedName>
</protein>
<evidence type="ECO:0000313" key="15">
    <source>
        <dbReference type="Proteomes" id="UP001166674"/>
    </source>
</evidence>
<gene>
    <name evidence="14" type="ORF">SUZIE_167315</name>
</gene>
<dbReference type="SUPFAM" id="SSF81321">
    <property type="entry name" value="Family A G protein-coupled receptor-like"/>
    <property type="match status" value="1"/>
</dbReference>
<keyword evidence="15" id="KW-1185">Reference proteome</keyword>
<evidence type="ECO:0000256" key="1">
    <source>
        <dbReference type="ARBA" id="ARBA00004651"/>
    </source>
</evidence>
<dbReference type="Pfam" id="PF03402">
    <property type="entry name" value="V1R"/>
    <property type="match status" value="1"/>
</dbReference>
<evidence type="ECO:0000256" key="4">
    <source>
        <dbReference type="ARBA" id="ARBA00022507"/>
    </source>
</evidence>
<dbReference type="GO" id="GO:0005886">
    <property type="term" value="C:plasma membrane"/>
    <property type="evidence" value="ECO:0007669"/>
    <property type="project" value="UniProtKB-SubCell"/>
</dbReference>
<keyword evidence="9" id="KW-1015">Disulfide bond</keyword>
<reference evidence="14" key="1">
    <citation type="submission" date="2020-03" db="EMBL/GenBank/DDBJ databases">
        <title>Studies in the Genomics of Life Span.</title>
        <authorList>
            <person name="Glass D."/>
        </authorList>
    </citation>
    <scope>NUCLEOTIDE SEQUENCE</scope>
    <source>
        <strain evidence="14">SUZIE</strain>
        <tissue evidence="14">Muscle</tissue>
    </source>
</reference>
<dbReference type="GO" id="GO:0019236">
    <property type="term" value="P:response to pheromone"/>
    <property type="evidence" value="ECO:0007669"/>
    <property type="project" value="UniProtKB-KW"/>
</dbReference>
<name>A0AA41SYX9_SCICA</name>
<dbReference type="CDD" id="cd13949">
    <property type="entry name" value="7tm_V1R_pheromone"/>
    <property type="match status" value="1"/>
</dbReference>
<feature type="transmembrane region" description="Helical" evidence="12">
    <location>
        <begin position="237"/>
        <end position="261"/>
    </location>
</feature>
<keyword evidence="3 12" id="KW-1003">Cell membrane</keyword>
<keyword evidence="6 12" id="KW-1133">Transmembrane helix</keyword>
<keyword evidence="8 12" id="KW-0472">Membrane</keyword>
<evidence type="ECO:0000256" key="5">
    <source>
        <dbReference type="ARBA" id="ARBA00022692"/>
    </source>
</evidence>
<evidence type="ECO:0000259" key="13">
    <source>
        <dbReference type="PROSITE" id="PS50262"/>
    </source>
</evidence>
<comment type="similarity">
    <text evidence="2 12">Belongs to the G-protein coupled receptor 1 family.</text>
</comment>
<organism evidence="14 15">
    <name type="scientific">Sciurus carolinensis</name>
    <name type="common">Eastern gray squirrel</name>
    <dbReference type="NCBI Taxonomy" id="30640"/>
    <lineage>
        <taxon>Eukaryota</taxon>
        <taxon>Metazoa</taxon>
        <taxon>Chordata</taxon>
        <taxon>Craniata</taxon>
        <taxon>Vertebrata</taxon>
        <taxon>Euteleostomi</taxon>
        <taxon>Mammalia</taxon>
        <taxon>Eutheria</taxon>
        <taxon>Euarchontoglires</taxon>
        <taxon>Glires</taxon>
        <taxon>Rodentia</taxon>
        <taxon>Sciuromorpha</taxon>
        <taxon>Sciuridae</taxon>
        <taxon>Sciurinae</taxon>
        <taxon>Sciurini</taxon>
        <taxon>Sciurus</taxon>
    </lineage>
</organism>
<keyword evidence="10 12" id="KW-0675">Receptor</keyword>
<dbReference type="AlphaFoldDB" id="A0AA41SYX9"/>
<dbReference type="PRINTS" id="PR01534">
    <property type="entry name" value="VOMERONASL1R"/>
</dbReference>
<evidence type="ECO:0000256" key="11">
    <source>
        <dbReference type="ARBA" id="ARBA00023224"/>
    </source>
</evidence>
<evidence type="ECO:0000256" key="9">
    <source>
        <dbReference type="ARBA" id="ARBA00023157"/>
    </source>
</evidence>
<dbReference type="GO" id="GO:0007606">
    <property type="term" value="P:sensory perception of chemical stimulus"/>
    <property type="evidence" value="ECO:0007669"/>
    <property type="project" value="UniProtKB-ARBA"/>
</dbReference>
<dbReference type="InterPro" id="IPR017452">
    <property type="entry name" value="GPCR_Rhodpsn_7TM"/>
</dbReference>
<keyword evidence="5 12" id="KW-0812">Transmembrane</keyword>
<dbReference type="EMBL" id="JAATJV010381277">
    <property type="protein sequence ID" value="MBZ3882313.1"/>
    <property type="molecule type" value="Genomic_DNA"/>
</dbReference>
<proteinExistence type="inferred from homology"/>
<keyword evidence="4 12" id="KW-0589">Pheromone response</keyword>
<dbReference type="Gene3D" id="1.20.1070.10">
    <property type="entry name" value="Rhodopsin 7-helix transmembrane proteins"/>
    <property type="match status" value="1"/>
</dbReference>
<dbReference type="GO" id="GO:0016503">
    <property type="term" value="F:pheromone receptor activity"/>
    <property type="evidence" value="ECO:0007669"/>
    <property type="project" value="InterPro"/>
</dbReference>
<dbReference type="FunFam" id="1.20.1070.10:FF:000051">
    <property type="entry name" value="Vomeronasal type-1 receptor"/>
    <property type="match status" value="1"/>
</dbReference>
<feature type="transmembrane region" description="Helical" evidence="12">
    <location>
        <begin position="192"/>
        <end position="209"/>
    </location>
</feature>
<dbReference type="Proteomes" id="UP001166674">
    <property type="component" value="Unassembled WGS sequence"/>
</dbReference>
<feature type="transmembrane region" description="Helical" evidence="12">
    <location>
        <begin position="12"/>
        <end position="37"/>
    </location>
</feature>
<feature type="transmembrane region" description="Helical" evidence="12">
    <location>
        <begin position="267"/>
        <end position="289"/>
    </location>
</feature>
<evidence type="ECO:0000313" key="14">
    <source>
        <dbReference type="EMBL" id="MBZ3882313.1"/>
    </source>
</evidence>
<evidence type="ECO:0000256" key="3">
    <source>
        <dbReference type="ARBA" id="ARBA00022475"/>
    </source>
</evidence>
<evidence type="ECO:0000256" key="6">
    <source>
        <dbReference type="ARBA" id="ARBA00022989"/>
    </source>
</evidence>